<keyword evidence="2" id="KW-1015">Disulfide bond</keyword>
<dbReference type="PROSITE" id="PS51034">
    <property type="entry name" value="ZP_2"/>
    <property type="match status" value="1"/>
</dbReference>
<keyword evidence="3" id="KW-0325">Glycoprotein</keyword>
<evidence type="ECO:0000313" key="6">
    <source>
        <dbReference type="Ensembl" id="ENSACAP00000040709.1"/>
    </source>
</evidence>
<dbReference type="PRINTS" id="PR00023">
    <property type="entry name" value="ZPELLUCIDA"/>
</dbReference>
<keyword evidence="4" id="KW-0472">Membrane</keyword>
<evidence type="ECO:0000259" key="5">
    <source>
        <dbReference type="PROSITE" id="PS51034"/>
    </source>
</evidence>
<sequence>MFPKGEMLEEKGNASTSTTVNKAITEPIVKVHNSPQTSSMPFATFSIKNEVHVFCELENFFITIRKDFLQKQSIPESSLYLGRPHCNVSQSNSSHVMLQAGWNECGTDVQSNTTHIIVKTILQNDMSSLGAIHLLKVASPIHCVFPNDLLTSTGYTSEGVYTIFEDLHGSGHFLTEMQLFIGNSPIPRNFSISASDNIMIEVGIQIEDSKLKVVVGKCWATPTNNSMDHLSFPFIHDSCPVPNAHTTMISNGISRKAQFKMKIFSFVNDSVVYLHCKIHVCVETPGTTCKTSCSGFRSQRSGETIAMPRTSWGPLRRSSEDKVPGLGTGYIILIVLGIFVLALGTIGFLVGRHLQKAGTYNFKIKSDYFNYQVFCD</sequence>
<dbReference type="GeneTree" id="ENSGT00940000159975"/>
<keyword evidence="4" id="KW-1133">Transmembrane helix</keyword>
<evidence type="ECO:0000313" key="7">
    <source>
        <dbReference type="Proteomes" id="UP000001646"/>
    </source>
</evidence>
<gene>
    <name evidence="6" type="primary">UMODL1</name>
</gene>
<dbReference type="Pfam" id="PF00100">
    <property type="entry name" value="Zona_pellucida"/>
    <property type="match status" value="1"/>
</dbReference>
<evidence type="ECO:0000256" key="2">
    <source>
        <dbReference type="ARBA" id="ARBA00023157"/>
    </source>
</evidence>
<accession>A0A803TZR9</accession>
<reference evidence="6" key="2">
    <citation type="submission" date="2025-08" db="UniProtKB">
        <authorList>
            <consortium name="Ensembl"/>
        </authorList>
    </citation>
    <scope>IDENTIFICATION</scope>
</reference>
<dbReference type="Bgee" id="ENSACAG00000003165">
    <property type="expression patterns" value="Expressed in lung and 2 other cell types or tissues"/>
</dbReference>
<keyword evidence="7" id="KW-1185">Reference proteome</keyword>
<dbReference type="PANTHER" id="PTHR14002:SF22">
    <property type="entry name" value="UROMODULIN-LIKE 1"/>
    <property type="match status" value="1"/>
</dbReference>
<feature type="domain" description="ZP" evidence="5">
    <location>
        <begin position="54"/>
        <end position="300"/>
    </location>
</feature>
<evidence type="ECO:0000256" key="4">
    <source>
        <dbReference type="SAM" id="Phobius"/>
    </source>
</evidence>
<evidence type="ECO:0000256" key="1">
    <source>
        <dbReference type="ARBA" id="ARBA00022729"/>
    </source>
</evidence>
<feature type="transmembrane region" description="Helical" evidence="4">
    <location>
        <begin position="329"/>
        <end position="350"/>
    </location>
</feature>
<dbReference type="Gene3D" id="2.60.40.4100">
    <property type="entry name" value="Zona pellucida, ZP-C domain"/>
    <property type="match status" value="1"/>
</dbReference>
<reference evidence="6 7" key="1">
    <citation type="submission" date="2009-12" db="EMBL/GenBank/DDBJ databases">
        <title>The Genome Sequence of Anolis carolinensis (Green Anole Lizard).</title>
        <authorList>
            <consortium name="The Genome Sequencing Platform"/>
            <person name="Di Palma F."/>
            <person name="Alfoldi J."/>
            <person name="Heiman D."/>
            <person name="Young S."/>
            <person name="Grabherr M."/>
            <person name="Johnson J."/>
            <person name="Lander E.S."/>
            <person name="Lindblad-Toh K."/>
        </authorList>
    </citation>
    <scope>NUCLEOTIDE SEQUENCE [LARGE SCALE GENOMIC DNA]</scope>
    <source>
        <strain evidence="6 7">JBL SC #1</strain>
    </source>
</reference>
<dbReference type="InterPro" id="IPR055355">
    <property type="entry name" value="ZP-C"/>
</dbReference>
<dbReference type="InterPro" id="IPR055356">
    <property type="entry name" value="ZP-N"/>
</dbReference>
<dbReference type="InterPro" id="IPR001507">
    <property type="entry name" value="ZP_dom"/>
</dbReference>
<dbReference type="Gene3D" id="2.60.40.3210">
    <property type="entry name" value="Zona pellucida, ZP-N domain"/>
    <property type="match status" value="1"/>
</dbReference>
<proteinExistence type="predicted"/>
<name>A0A803TZR9_ANOCA</name>
<dbReference type="InterPro" id="IPR042235">
    <property type="entry name" value="ZP-C_dom"/>
</dbReference>
<dbReference type="Proteomes" id="UP000001646">
    <property type="component" value="Chromosome 3"/>
</dbReference>
<dbReference type="InterPro" id="IPR048290">
    <property type="entry name" value="ZP_chr"/>
</dbReference>
<reference evidence="6" key="3">
    <citation type="submission" date="2025-09" db="UniProtKB">
        <authorList>
            <consortium name="Ensembl"/>
        </authorList>
    </citation>
    <scope>IDENTIFICATION</scope>
</reference>
<dbReference type="Ensembl" id="ENSACAT00000047517.1">
    <property type="protein sequence ID" value="ENSACAP00000040709.1"/>
    <property type="gene ID" value="ENSACAG00000003165.4"/>
</dbReference>
<dbReference type="AlphaFoldDB" id="A0A803TZR9"/>
<protein>
    <submittedName>
        <fullName evidence="6">Uromodulin like 1</fullName>
    </submittedName>
</protein>
<dbReference type="SMART" id="SM00241">
    <property type="entry name" value="ZP"/>
    <property type="match status" value="1"/>
</dbReference>
<evidence type="ECO:0000256" key="3">
    <source>
        <dbReference type="ARBA" id="ARBA00023180"/>
    </source>
</evidence>
<dbReference type="Pfam" id="PF23344">
    <property type="entry name" value="ZP-N"/>
    <property type="match status" value="1"/>
</dbReference>
<keyword evidence="1" id="KW-0732">Signal</keyword>
<dbReference type="PANTHER" id="PTHR14002">
    <property type="entry name" value="ENDOGLIN/TGF-BETA RECEPTOR TYPE III"/>
    <property type="match status" value="1"/>
</dbReference>
<organism evidence="6 7">
    <name type="scientific">Anolis carolinensis</name>
    <name type="common">Green anole</name>
    <name type="synonym">American chameleon</name>
    <dbReference type="NCBI Taxonomy" id="28377"/>
    <lineage>
        <taxon>Eukaryota</taxon>
        <taxon>Metazoa</taxon>
        <taxon>Chordata</taxon>
        <taxon>Craniata</taxon>
        <taxon>Vertebrata</taxon>
        <taxon>Euteleostomi</taxon>
        <taxon>Lepidosauria</taxon>
        <taxon>Squamata</taxon>
        <taxon>Bifurcata</taxon>
        <taxon>Unidentata</taxon>
        <taxon>Episquamata</taxon>
        <taxon>Toxicofera</taxon>
        <taxon>Iguania</taxon>
        <taxon>Dactyloidae</taxon>
        <taxon>Anolis</taxon>
    </lineage>
</organism>
<keyword evidence="4" id="KW-0812">Transmembrane</keyword>